<feature type="non-terminal residue" evidence="1">
    <location>
        <position position="347"/>
    </location>
</feature>
<dbReference type="AlphaFoldDB" id="A0A382JFN6"/>
<dbReference type="Gene3D" id="2.150.10.10">
    <property type="entry name" value="Serralysin-like metalloprotease, C-terminal"/>
    <property type="match status" value="1"/>
</dbReference>
<name>A0A382JFN6_9ZZZZ</name>
<evidence type="ECO:0000313" key="1">
    <source>
        <dbReference type="EMBL" id="SVC10027.1"/>
    </source>
</evidence>
<evidence type="ECO:0008006" key="2">
    <source>
        <dbReference type="Google" id="ProtNLM"/>
    </source>
</evidence>
<dbReference type="SUPFAM" id="SSF101967">
    <property type="entry name" value="Adhesin YadA, collagen-binding domain"/>
    <property type="match status" value="1"/>
</dbReference>
<dbReference type="EMBL" id="UINC01073550">
    <property type="protein sequence ID" value="SVC10027.1"/>
    <property type="molecule type" value="Genomic_DNA"/>
</dbReference>
<protein>
    <recommendedName>
        <fullName evidence="2">Trimeric autotransporter adhesin YadA-like head domain-containing protein</fullName>
    </recommendedName>
</protein>
<feature type="non-terminal residue" evidence="1">
    <location>
        <position position="1"/>
    </location>
</feature>
<proteinExistence type="predicted"/>
<accession>A0A382JFN6</accession>
<sequence length="347" mass="35201">SDVTSTELSMLDGGTSASLTSTTVVDADRLILNDDGTMKQIAVTDLNTYLGSATKLDDLSDAMIESNSMYIGNDPASTTSTAEYNVAVGTTALDAITNGDNNVAVGYNALTDNTTGSLNIAIGMNAMQRTTTGSQNIAIGDQALRNTGETSNAGSYNVGVGTIVLGDNVTGARNTGVGHSSLRSTTASYNTALGYSAGEKITTGTYNVLLGYLADPSANNASNQIVIGANATGQGDNYAVIGNADVTRLYAAQDAGATLYAAGLNLGNTAVTSTATELNIVDGGTSATTTTVVDADRLILNDDGTMKQIAVTDLNTYLGSATSIDGLSDAKSEGDNFTGSLLIGHET</sequence>
<reference evidence="1" key="1">
    <citation type="submission" date="2018-05" db="EMBL/GenBank/DDBJ databases">
        <authorList>
            <person name="Lanie J.A."/>
            <person name="Ng W.-L."/>
            <person name="Kazmierczak K.M."/>
            <person name="Andrzejewski T.M."/>
            <person name="Davidsen T.M."/>
            <person name="Wayne K.J."/>
            <person name="Tettelin H."/>
            <person name="Glass J.I."/>
            <person name="Rusch D."/>
            <person name="Podicherti R."/>
            <person name="Tsui H.-C.T."/>
            <person name="Winkler M.E."/>
        </authorList>
    </citation>
    <scope>NUCLEOTIDE SEQUENCE</scope>
</reference>
<gene>
    <name evidence="1" type="ORF">METZ01_LOCUS262881</name>
</gene>
<organism evidence="1">
    <name type="scientific">marine metagenome</name>
    <dbReference type="NCBI Taxonomy" id="408172"/>
    <lineage>
        <taxon>unclassified sequences</taxon>
        <taxon>metagenomes</taxon>
        <taxon>ecological metagenomes</taxon>
    </lineage>
</organism>
<dbReference type="InterPro" id="IPR011049">
    <property type="entry name" value="Serralysin-like_metalloprot_C"/>
</dbReference>